<dbReference type="PANTHER" id="PTHR36449:SF1">
    <property type="entry name" value="ACETYLTRANSFERASE"/>
    <property type="match status" value="1"/>
</dbReference>
<dbReference type="STRING" id="1235788.C802_02295"/>
<evidence type="ECO:0008006" key="6">
    <source>
        <dbReference type="Google" id="ProtNLM"/>
    </source>
</evidence>
<dbReference type="EMBL" id="ASSP01000014">
    <property type="protein sequence ID" value="EOS12476.1"/>
    <property type="molecule type" value="Genomic_DNA"/>
</dbReference>
<keyword evidence="5" id="KW-1185">Reference proteome</keyword>
<organism evidence="4 5">
    <name type="scientific">Phocaeicola sartorii</name>
    <dbReference type="NCBI Taxonomy" id="671267"/>
    <lineage>
        <taxon>Bacteria</taxon>
        <taxon>Pseudomonadati</taxon>
        <taxon>Bacteroidota</taxon>
        <taxon>Bacteroidia</taxon>
        <taxon>Bacteroidales</taxon>
        <taxon>Bacteroidaceae</taxon>
        <taxon>Phocaeicola</taxon>
    </lineage>
</organism>
<evidence type="ECO:0000313" key="5">
    <source>
        <dbReference type="Proteomes" id="UP000014200"/>
    </source>
</evidence>
<dbReference type="Proteomes" id="UP000014200">
    <property type="component" value="Unassembled WGS sequence"/>
</dbReference>
<keyword evidence="1" id="KW-1277">Toxin-antitoxin system</keyword>
<keyword evidence="3" id="KW-0012">Acyltransferase</keyword>
<evidence type="ECO:0000313" key="4">
    <source>
        <dbReference type="EMBL" id="EOS12476.1"/>
    </source>
</evidence>
<dbReference type="PANTHER" id="PTHR36449">
    <property type="entry name" value="ACETYLTRANSFERASE-RELATED"/>
    <property type="match status" value="1"/>
</dbReference>
<dbReference type="AlphaFoldDB" id="R9I8A7"/>
<dbReference type="PATRIC" id="fig|1235788.3.peg.2344"/>
<proteinExistence type="predicted"/>
<dbReference type="Gene3D" id="3.40.630.30">
    <property type="match status" value="1"/>
</dbReference>
<dbReference type="SUPFAM" id="SSF55729">
    <property type="entry name" value="Acyl-CoA N-acyltransferases (Nat)"/>
    <property type="match status" value="1"/>
</dbReference>
<evidence type="ECO:0000256" key="1">
    <source>
        <dbReference type="ARBA" id="ARBA00022649"/>
    </source>
</evidence>
<reference evidence="4 5" key="1">
    <citation type="submission" date="2013-04" db="EMBL/GenBank/DDBJ databases">
        <title>The Genome Sequence of Bacteroides massiliensis dnLKV3.</title>
        <authorList>
            <consortium name="The Broad Institute Genomics Platform"/>
            <consortium name="The Broad Institute Genome Sequencing Center for Infectious Disease"/>
            <person name="Earl A."/>
            <person name="Xavier R."/>
            <person name="Kuhn K."/>
            <person name="Stappenbeck T."/>
            <person name="Walker B."/>
            <person name="Young S."/>
            <person name="Zeng Q."/>
            <person name="Gargeya S."/>
            <person name="Fitzgerald M."/>
            <person name="Haas B."/>
            <person name="Abouelleil A."/>
            <person name="Allen A.W."/>
            <person name="Alvarado L."/>
            <person name="Arachchi H.M."/>
            <person name="Berlin A.M."/>
            <person name="Chapman S.B."/>
            <person name="Gainer-Dewar J."/>
            <person name="Goldberg J."/>
            <person name="Griggs A."/>
            <person name="Gujja S."/>
            <person name="Hansen M."/>
            <person name="Howarth C."/>
            <person name="Imamovic A."/>
            <person name="Ireland A."/>
            <person name="Larimer J."/>
            <person name="McCowan C."/>
            <person name="Murphy C."/>
            <person name="Pearson M."/>
            <person name="Poon T.W."/>
            <person name="Priest M."/>
            <person name="Roberts A."/>
            <person name="Saif S."/>
            <person name="Shea T."/>
            <person name="Sisk P."/>
            <person name="Sykes S."/>
            <person name="Wortman J."/>
            <person name="Nusbaum C."/>
            <person name="Birren B."/>
        </authorList>
    </citation>
    <scope>NUCLEOTIDE SEQUENCE [LARGE SCALE GENOMIC DNA]</scope>
    <source>
        <strain evidence="5">dnLKV3</strain>
    </source>
</reference>
<dbReference type="HOGENOM" id="CLU_101288_2_0_10"/>
<protein>
    <recommendedName>
        <fullName evidence="6">N-acetyltransferase</fullName>
    </recommendedName>
</protein>
<name>R9I8A7_9BACT</name>
<dbReference type="GO" id="GO:0016746">
    <property type="term" value="F:acyltransferase activity"/>
    <property type="evidence" value="ECO:0007669"/>
    <property type="project" value="UniProtKB-KW"/>
</dbReference>
<evidence type="ECO:0000256" key="2">
    <source>
        <dbReference type="ARBA" id="ARBA00022679"/>
    </source>
</evidence>
<dbReference type="GeneID" id="82154042"/>
<accession>R9I8A7</accession>
<dbReference type="RefSeq" id="WP_016276665.1">
    <property type="nucleotide sequence ID" value="NZ_CAPOAU010000154.1"/>
</dbReference>
<dbReference type="InterPro" id="IPR016181">
    <property type="entry name" value="Acyl_CoA_acyltransferase"/>
</dbReference>
<keyword evidence="2" id="KW-0808">Transferase</keyword>
<evidence type="ECO:0000256" key="3">
    <source>
        <dbReference type="ARBA" id="ARBA00023315"/>
    </source>
</evidence>
<sequence>MDFSLYTHCVLLAYNEEVRKQCSAFSCGNTELDKFFEKDAENYAVEMLGKSYCWVTDDEQKQIVAIFTVSNDSIKTKDLLSSSKNKLQRHINNLKRGRSYPAVLIGRFAVNKLFQGNGYKIGSQTMNFIKSWLIEPDDKTACRFLVVDAYNKESVLSFYLSNNFLPLFKTEEEEKAFYHISTEEQLHTRLLYFDLKIR</sequence>
<comment type="caution">
    <text evidence="4">The sequence shown here is derived from an EMBL/GenBank/DDBJ whole genome shotgun (WGS) entry which is preliminary data.</text>
</comment>
<gene>
    <name evidence="4" type="ORF">C802_02295</name>
</gene>